<keyword evidence="9" id="KW-0066">ATP synthesis</keyword>
<protein>
    <submittedName>
        <fullName evidence="10">F-type H+-transporting ATPase subunit gamma</fullName>
    </submittedName>
</protein>
<comment type="similarity">
    <text evidence="3">Belongs to the ATPase gamma chain family.</text>
</comment>
<dbReference type="GO" id="GO:0046933">
    <property type="term" value="F:proton-transporting ATP synthase activity, rotational mechanism"/>
    <property type="evidence" value="ECO:0007669"/>
    <property type="project" value="InterPro"/>
</dbReference>
<name>A0A1M4X872_9BACT</name>
<organism evidence="10 11">
    <name type="scientific">Fodinibius roseus</name>
    <dbReference type="NCBI Taxonomy" id="1194090"/>
    <lineage>
        <taxon>Bacteria</taxon>
        <taxon>Pseudomonadati</taxon>
        <taxon>Balneolota</taxon>
        <taxon>Balneolia</taxon>
        <taxon>Balneolales</taxon>
        <taxon>Balneolaceae</taxon>
        <taxon>Fodinibius</taxon>
    </lineage>
</organism>
<dbReference type="Gene3D" id="1.10.287.80">
    <property type="entry name" value="ATP synthase, gamma subunit, helix hairpin domain"/>
    <property type="match status" value="1"/>
</dbReference>
<dbReference type="STRING" id="1194090.SAMN05443144_10452"/>
<evidence type="ECO:0000256" key="7">
    <source>
        <dbReference type="ARBA" id="ARBA00023136"/>
    </source>
</evidence>
<dbReference type="GO" id="GO:0045259">
    <property type="term" value="C:proton-transporting ATP synthase complex"/>
    <property type="evidence" value="ECO:0007669"/>
    <property type="project" value="UniProtKB-KW"/>
</dbReference>
<dbReference type="InterPro" id="IPR000131">
    <property type="entry name" value="ATP_synth_F1_gsu"/>
</dbReference>
<dbReference type="Gene3D" id="3.40.1380.10">
    <property type="match status" value="1"/>
</dbReference>
<evidence type="ECO:0000256" key="5">
    <source>
        <dbReference type="ARBA" id="ARBA00022781"/>
    </source>
</evidence>
<dbReference type="NCBIfam" id="TIGR03323">
    <property type="entry name" value="alt_F1F0_F1_gam"/>
    <property type="match status" value="1"/>
</dbReference>
<evidence type="ECO:0000256" key="4">
    <source>
        <dbReference type="ARBA" id="ARBA00022448"/>
    </source>
</evidence>
<dbReference type="InterPro" id="IPR017709">
    <property type="entry name" value="Alt_ATP_synth_F1_gsu"/>
</dbReference>
<evidence type="ECO:0000313" key="11">
    <source>
        <dbReference type="Proteomes" id="UP000184041"/>
    </source>
</evidence>
<accession>A0A1M4X872</accession>
<comment type="function">
    <text evidence="1">Produces ATP from ADP in the presence of a proton gradient across the membrane. The gamma chain is believed to be important in regulating ATPase activity and the flow of protons through the CF(0) complex.</text>
</comment>
<keyword evidence="7" id="KW-0472">Membrane</keyword>
<evidence type="ECO:0000256" key="1">
    <source>
        <dbReference type="ARBA" id="ARBA00003456"/>
    </source>
</evidence>
<evidence type="ECO:0000256" key="8">
    <source>
        <dbReference type="ARBA" id="ARBA00023196"/>
    </source>
</evidence>
<evidence type="ECO:0000256" key="6">
    <source>
        <dbReference type="ARBA" id="ARBA00023065"/>
    </source>
</evidence>
<dbReference type="CDD" id="cd12151">
    <property type="entry name" value="F1-ATPase_gamma"/>
    <property type="match status" value="1"/>
</dbReference>
<dbReference type="Proteomes" id="UP000184041">
    <property type="component" value="Unassembled WGS sequence"/>
</dbReference>
<sequence>MQKLEQLQRKVKNAEDLQSIVRTMKVMASVGIHQFEDAADSLGDYYDTLERGLQVVLSREFSEARPFLSSDDEGSAGIIVIGSSQSLCGPFDESILTYTLEKIREDKKRDTQFFVLGERLTGYLHQAGVSVDKQFILPGSAGGIGGLVLDLLAGIEEWQATQDIRSIRVLHNKPADKEGYTSHSQHLLPLNKRWLERLVDRPWPTNNLPQYRADAHTLFLSLLRQYLFVSLYRAVAESLVAEYTSRLSAMQQAEKKIDERLEKLNRAYTHERQSAITSELLDIMAGFEAAQSMDENNQ</sequence>
<evidence type="ECO:0000256" key="2">
    <source>
        <dbReference type="ARBA" id="ARBA00004170"/>
    </source>
</evidence>
<proteinExistence type="inferred from homology"/>
<dbReference type="InterPro" id="IPR035968">
    <property type="entry name" value="ATP_synth_F1_ATPase_gsu"/>
</dbReference>
<dbReference type="RefSeq" id="WP_073060017.1">
    <property type="nucleotide sequence ID" value="NZ_FQUS01000004.1"/>
</dbReference>
<dbReference type="SUPFAM" id="SSF52943">
    <property type="entry name" value="ATP synthase (F1-ATPase), gamma subunit"/>
    <property type="match status" value="1"/>
</dbReference>
<dbReference type="OrthoDB" id="9812769at2"/>
<reference evidence="10 11" key="1">
    <citation type="submission" date="2016-11" db="EMBL/GenBank/DDBJ databases">
        <authorList>
            <person name="Jaros S."/>
            <person name="Januszkiewicz K."/>
            <person name="Wedrychowicz H."/>
        </authorList>
    </citation>
    <scope>NUCLEOTIDE SEQUENCE [LARGE SCALE GENOMIC DNA]</scope>
    <source>
        <strain evidence="10 11">DSM 21986</strain>
    </source>
</reference>
<gene>
    <name evidence="10" type="ORF">SAMN05443144_10452</name>
</gene>
<keyword evidence="11" id="KW-1185">Reference proteome</keyword>
<keyword evidence="8" id="KW-0139">CF(1)</keyword>
<keyword evidence="6" id="KW-0406">Ion transport</keyword>
<dbReference type="Pfam" id="PF00231">
    <property type="entry name" value="ATP-synt"/>
    <property type="match status" value="1"/>
</dbReference>
<evidence type="ECO:0000256" key="9">
    <source>
        <dbReference type="ARBA" id="ARBA00023310"/>
    </source>
</evidence>
<evidence type="ECO:0000313" key="10">
    <source>
        <dbReference type="EMBL" id="SHE89623.1"/>
    </source>
</evidence>
<dbReference type="PANTHER" id="PTHR11693">
    <property type="entry name" value="ATP SYNTHASE GAMMA CHAIN"/>
    <property type="match status" value="1"/>
</dbReference>
<evidence type="ECO:0000256" key="3">
    <source>
        <dbReference type="ARBA" id="ARBA00007681"/>
    </source>
</evidence>
<keyword evidence="4" id="KW-0813">Transport</keyword>
<dbReference type="AlphaFoldDB" id="A0A1M4X872"/>
<keyword evidence="5" id="KW-0375">Hydrogen ion transport</keyword>
<dbReference type="EMBL" id="FQUS01000004">
    <property type="protein sequence ID" value="SHE89623.1"/>
    <property type="molecule type" value="Genomic_DNA"/>
</dbReference>
<dbReference type="PRINTS" id="PR00126">
    <property type="entry name" value="ATPASEGAMMA"/>
</dbReference>
<comment type="subcellular location">
    <subcellularLocation>
        <location evidence="2">Membrane</location>
        <topology evidence="2">Peripheral membrane protein</topology>
    </subcellularLocation>
</comment>
<dbReference type="PANTHER" id="PTHR11693:SF22">
    <property type="entry name" value="ATP SYNTHASE SUBUNIT GAMMA, MITOCHONDRIAL"/>
    <property type="match status" value="1"/>
</dbReference>